<proteinExistence type="predicted"/>
<dbReference type="OrthoDB" id="8854536at2"/>
<gene>
    <name evidence="1" type="ORF">EV380_0500</name>
</gene>
<evidence type="ECO:0008006" key="3">
    <source>
        <dbReference type="Google" id="ProtNLM"/>
    </source>
</evidence>
<accession>A0A4V6MGE5</accession>
<keyword evidence="2" id="KW-1185">Reference proteome</keyword>
<evidence type="ECO:0000313" key="1">
    <source>
        <dbReference type="EMBL" id="RZU60946.1"/>
    </source>
</evidence>
<name>A0A4V6MGE5_9MICC</name>
<dbReference type="Gene3D" id="2.20.110.10">
    <property type="entry name" value="Histone H3 K4-specific methyltransferase SET7/9 N-terminal domain"/>
    <property type="match status" value="1"/>
</dbReference>
<protein>
    <recommendedName>
        <fullName evidence="3">MORN repeat protein</fullName>
    </recommendedName>
</protein>
<dbReference type="AlphaFoldDB" id="A0A4V6MGE5"/>
<reference evidence="1 2" key="1">
    <citation type="submission" date="2019-02" db="EMBL/GenBank/DDBJ databases">
        <title>Sequencing the genomes of 1000 actinobacteria strains.</title>
        <authorList>
            <person name="Klenk H.-P."/>
        </authorList>
    </citation>
    <scope>NUCLEOTIDE SEQUENCE [LARGE SCALE GENOMIC DNA]</scope>
    <source>
        <strain evidence="1 2">DSM 17364</strain>
    </source>
</reference>
<dbReference type="EMBL" id="SHLA01000001">
    <property type="protein sequence ID" value="RZU60946.1"/>
    <property type="molecule type" value="Genomic_DNA"/>
</dbReference>
<comment type="caution">
    <text evidence="1">The sequence shown here is derived from an EMBL/GenBank/DDBJ whole genome shotgun (WGS) entry which is preliminary data.</text>
</comment>
<dbReference type="SUPFAM" id="SSF82185">
    <property type="entry name" value="Histone H3 K4-specific methyltransferase SET7/9 N-terminal domain"/>
    <property type="match status" value="1"/>
</dbReference>
<sequence length="83" mass="9543">MVAQKKSEVVDGFLIKYHADGKSRWSKGRSEDGVPIGYWEWYRKDGTLKRSGHFEAGDPVGEWITYDQNGEIYKVTDRGTRSD</sequence>
<dbReference type="RefSeq" id="WP_130449114.1">
    <property type="nucleotide sequence ID" value="NZ_SHLA01000001.1"/>
</dbReference>
<dbReference type="Proteomes" id="UP000292685">
    <property type="component" value="Unassembled WGS sequence"/>
</dbReference>
<evidence type="ECO:0000313" key="2">
    <source>
        <dbReference type="Proteomes" id="UP000292685"/>
    </source>
</evidence>
<organism evidence="1 2">
    <name type="scientific">Zhihengliuella halotolerans</name>
    <dbReference type="NCBI Taxonomy" id="370736"/>
    <lineage>
        <taxon>Bacteria</taxon>
        <taxon>Bacillati</taxon>
        <taxon>Actinomycetota</taxon>
        <taxon>Actinomycetes</taxon>
        <taxon>Micrococcales</taxon>
        <taxon>Micrococcaceae</taxon>
        <taxon>Zhihengliuella</taxon>
    </lineage>
</organism>